<accession>A0A917E4A1</accession>
<protein>
    <recommendedName>
        <fullName evidence="3">Flagellar protein FlgN</fullName>
    </recommendedName>
</protein>
<gene>
    <name evidence="1" type="ORF">GCM10011529_05850</name>
</gene>
<dbReference type="AlphaFoldDB" id="A0A917E4A1"/>
<dbReference type="EMBL" id="BMJM01000001">
    <property type="protein sequence ID" value="GGE02262.1"/>
    <property type="molecule type" value="Genomic_DNA"/>
</dbReference>
<name>A0A917E4A1_9SPHN</name>
<reference evidence="1" key="2">
    <citation type="submission" date="2020-09" db="EMBL/GenBank/DDBJ databases">
        <authorList>
            <person name="Sun Q."/>
            <person name="Zhou Y."/>
        </authorList>
    </citation>
    <scope>NUCLEOTIDE SEQUENCE</scope>
    <source>
        <strain evidence="1">CGMCC 1.15519</strain>
    </source>
</reference>
<dbReference type="Proteomes" id="UP000635071">
    <property type="component" value="Unassembled WGS sequence"/>
</dbReference>
<comment type="caution">
    <text evidence="1">The sequence shown here is derived from an EMBL/GenBank/DDBJ whole genome shotgun (WGS) entry which is preliminary data.</text>
</comment>
<sequence length="105" mass="10798">MAGASSFVRLVEAIRGELAALEAEDAMLIEAATAAKLAALQAVQADIDGGMPADRGLLGEARALNAEAALRARAKIITTEKRLAAVSVLAGRPAALVYGRDGRWA</sequence>
<dbReference type="RefSeq" id="WP_188761395.1">
    <property type="nucleotide sequence ID" value="NZ_BMJM01000001.1"/>
</dbReference>
<reference evidence="1" key="1">
    <citation type="journal article" date="2014" name="Int. J. Syst. Evol. Microbiol.">
        <title>Complete genome sequence of Corynebacterium casei LMG S-19264T (=DSM 44701T), isolated from a smear-ripened cheese.</title>
        <authorList>
            <consortium name="US DOE Joint Genome Institute (JGI-PGF)"/>
            <person name="Walter F."/>
            <person name="Albersmeier A."/>
            <person name="Kalinowski J."/>
            <person name="Ruckert C."/>
        </authorList>
    </citation>
    <scope>NUCLEOTIDE SEQUENCE</scope>
    <source>
        <strain evidence="1">CGMCC 1.15519</strain>
    </source>
</reference>
<proteinExistence type="predicted"/>
<evidence type="ECO:0000313" key="2">
    <source>
        <dbReference type="Proteomes" id="UP000635071"/>
    </source>
</evidence>
<evidence type="ECO:0008006" key="3">
    <source>
        <dbReference type="Google" id="ProtNLM"/>
    </source>
</evidence>
<evidence type="ECO:0000313" key="1">
    <source>
        <dbReference type="EMBL" id="GGE02262.1"/>
    </source>
</evidence>
<organism evidence="1 2">
    <name type="scientific">Sandarakinorhabdus glacialis</name>
    <dbReference type="NCBI Taxonomy" id="1614636"/>
    <lineage>
        <taxon>Bacteria</taxon>
        <taxon>Pseudomonadati</taxon>
        <taxon>Pseudomonadota</taxon>
        <taxon>Alphaproteobacteria</taxon>
        <taxon>Sphingomonadales</taxon>
        <taxon>Sphingosinicellaceae</taxon>
        <taxon>Sandarakinorhabdus</taxon>
    </lineage>
</organism>
<keyword evidence="2" id="KW-1185">Reference proteome</keyword>